<keyword evidence="1" id="KW-0547">Nucleotide-binding</keyword>
<accession>A0A1E7F9N5</accession>
<dbReference type="CDD" id="cd18787">
    <property type="entry name" value="SF2_C_DEAD"/>
    <property type="match status" value="1"/>
</dbReference>
<dbReference type="SUPFAM" id="SSF52540">
    <property type="entry name" value="P-loop containing nucleoside triphosphate hydrolases"/>
    <property type="match status" value="1"/>
</dbReference>
<dbReference type="PROSITE" id="PS51194">
    <property type="entry name" value="HELICASE_CTER"/>
    <property type="match status" value="1"/>
</dbReference>
<keyword evidence="2 7" id="KW-0378">Hydrolase</keyword>
<feature type="compositionally biased region" description="Basic residues" evidence="5">
    <location>
        <begin position="274"/>
        <end position="293"/>
    </location>
</feature>
<dbReference type="GO" id="GO:0005829">
    <property type="term" value="C:cytosol"/>
    <property type="evidence" value="ECO:0007669"/>
    <property type="project" value="TreeGrafter"/>
</dbReference>
<dbReference type="InterPro" id="IPR027417">
    <property type="entry name" value="P-loop_NTPase"/>
</dbReference>
<dbReference type="KEGG" id="fcy:FRACYDRAFT_269603"/>
<keyword evidence="8" id="KW-1185">Reference proteome</keyword>
<dbReference type="EMBL" id="KV784360">
    <property type="protein sequence ID" value="OEU14553.1"/>
    <property type="molecule type" value="Genomic_DNA"/>
</dbReference>
<sequence length="307" mass="34628">MLLDGGYIRSLENVLMGFKRADRLSADLNVKKTQHVFVAATLPDVGLKSVDAYLQKKFPYANRINTNDMHNAKHYGLSQETKWYQVETKKERMERLVEMLLSSDEDNADVDSLKGEKTMVFLNSVDDVESVHQALVQRGINAVPYHAKISLNERSENLDRFRRYDSDNNADAGDTVPVLICTDLASRGLDVPGVTAVVQLQFSGNVVSHLHRMGRCGRAGNKSGRGIIFYDEYETELIEVVQDAERQQEKMQLSQDVDDREDDDDDDDLDGKGKVKKAFSRKRGFTKKRKKLRREAAGETTGGDGSY</sequence>
<proteinExistence type="predicted"/>
<evidence type="ECO:0000313" key="8">
    <source>
        <dbReference type="Proteomes" id="UP000095751"/>
    </source>
</evidence>
<evidence type="ECO:0000256" key="5">
    <source>
        <dbReference type="SAM" id="MobiDB-lite"/>
    </source>
</evidence>
<dbReference type="OrthoDB" id="10256233at2759"/>
<dbReference type="PANTHER" id="PTHR47959:SF1">
    <property type="entry name" value="ATP-DEPENDENT RNA HELICASE DBPA"/>
    <property type="match status" value="1"/>
</dbReference>
<evidence type="ECO:0000259" key="6">
    <source>
        <dbReference type="PROSITE" id="PS51194"/>
    </source>
</evidence>
<dbReference type="InterPro" id="IPR050079">
    <property type="entry name" value="DEAD_box_RNA_helicase"/>
</dbReference>
<feature type="compositionally biased region" description="Acidic residues" evidence="5">
    <location>
        <begin position="256"/>
        <end position="269"/>
    </location>
</feature>
<dbReference type="AlphaFoldDB" id="A0A1E7F9N5"/>
<dbReference type="InParanoid" id="A0A1E7F9N5"/>
<dbReference type="GO" id="GO:0016787">
    <property type="term" value="F:hydrolase activity"/>
    <property type="evidence" value="ECO:0007669"/>
    <property type="project" value="UniProtKB-KW"/>
</dbReference>
<dbReference type="GO" id="GO:0005524">
    <property type="term" value="F:ATP binding"/>
    <property type="evidence" value="ECO:0007669"/>
    <property type="project" value="UniProtKB-KW"/>
</dbReference>
<gene>
    <name evidence="7" type="ORF">FRACYDRAFT_269603</name>
</gene>
<evidence type="ECO:0000256" key="1">
    <source>
        <dbReference type="ARBA" id="ARBA00022741"/>
    </source>
</evidence>
<dbReference type="Gene3D" id="3.40.50.300">
    <property type="entry name" value="P-loop containing nucleotide triphosphate hydrolases"/>
    <property type="match status" value="1"/>
</dbReference>
<evidence type="ECO:0000256" key="2">
    <source>
        <dbReference type="ARBA" id="ARBA00022801"/>
    </source>
</evidence>
<keyword evidence="4" id="KW-0067">ATP-binding</keyword>
<dbReference type="GO" id="GO:0003724">
    <property type="term" value="F:RNA helicase activity"/>
    <property type="evidence" value="ECO:0007669"/>
    <property type="project" value="TreeGrafter"/>
</dbReference>
<feature type="domain" description="Helicase C-terminal" evidence="6">
    <location>
        <begin position="95"/>
        <end position="265"/>
    </location>
</feature>
<reference evidence="7 8" key="1">
    <citation type="submission" date="2016-09" db="EMBL/GenBank/DDBJ databases">
        <title>Extensive genetic diversity and differential bi-allelic expression allows diatom success in the polar Southern Ocean.</title>
        <authorList>
            <consortium name="DOE Joint Genome Institute"/>
            <person name="Mock T."/>
            <person name="Otillar R.P."/>
            <person name="Strauss J."/>
            <person name="Dupont C."/>
            <person name="Frickenhaus S."/>
            <person name="Maumus F."/>
            <person name="Mcmullan M."/>
            <person name="Sanges R."/>
            <person name="Schmutz J."/>
            <person name="Toseland A."/>
            <person name="Valas R."/>
            <person name="Veluchamy A."/>
            <person name="Ward B.J."/>
            <person name="Allen A."/>
            <person name="Barry K."/>
            <person name="Falciatore A."/>
            <person name="Ferrante M."/>
            <person name="Fortunato A.E."/>
            <person name="Gloeckner G."/>
            <person name="Gruber A."/>
            <person name="Hipkin R."/>
            <person name="Janech M."/>
            <person name="Kroth P."/>
            <person name="Leese F."/>
            <person name="Lindquist E."/>
            <person name="Lyon B.R."/>
            <person name="Martin J."/>
            <person name="Mayer C."/>
            <person name="Parker M."/>
            <person name="Quesneville H."/>
            <person name="Raymond J."/>
            <person name="Uhlig C."/>
            <person name="Valentin K.U."/>
            <person name="Worden A.Z."/>
            <person name="Armbrust E.V."/>
            <person name="Bowler C."/>
            <person name="Green B."/>
            <person name="Moulton V."/>
            <person name="Van Oosterhout C."/>
            <person name="Grigoriev I."/>
        </authorList>
    </citation>
    <scope>NUCLEOTIDE SEQUENCE [LARGE SCALE GENOMIC DNA]</scope>
    <source>
        <strain evidence="7 8">CCMP1102</strain>
    </source>
</reference>
<keyword evidence="3" id="KW-0347">Helicase</keyword>
<evidence type="ECO:0000313" key="7">
    <source>
        <dbReference type="EMBL" id="OEU14553.1"/>
    </source>
</evidence>
<name>A0A1E7F9N5_9STRA</name>
<evidence type="ECO:0000256" key="3">
    <source>
        <dbReference type="ARBA" id="ARBA00022806"/>
    </source>
</evidence>
<dbReference type="SMART" id="SM00490">
    <property type="entry name" value="HELICc"/>
    <property type="match status" value="1"/>
</dbReference>
<organism evidence="7 8">
    <name type="scientific">Fragilariopsis cylindrus CCMP1102</name>
    <dbReference type="NCBI Taxonomy" id="635003"/>
    <lineage>
        <taxon>Eukaryota</taxon>
        <taxon>Sar</taxon>
        <taxon>Stramenopiles</taxon>
        <taxon>Ochrophyta</taxon>
        <taxon>Bacillariophyta</taxon>
        <taxon>Bacillariophyceae</taxon>
        <taxon>Bacillariophycidae</taxon>
        <taxon>Bacillariales</taxon>
        <taxon>Bacillariaceae</taxon>
        <taxon>Fragilariopsis</taxon>
    </lineage>
</organism>
<dbReference type="Pfam" id="PF00271">
    <property type="entry name" value="Helicase_C"/>
    <property type="match status" value="1"/>
</dbReference>
<evidence type="ECO:0000256" key="4">
    <source>
        <dbReference type="ARBA" id="ARBA00022840"/>
    </source>
</evidence>
<feature type="region of interest" description="Disordered" evidence="5">
    <location>
        <begin position="245"/>
        <end position="307"/>
    </location>
</feature>
<dbReference type="PANTHER" id="PTHR47959">
    <property type="entry name" value="ATP-DEPENDENT RNA HELICASE RHLE-RELATED"/>
    <property type="match status" value="1"/>
</dbReference>
<protein>
    <submittedName>
        <fullName evidence="7">p-loop containing nucleoside triphosphate hydrolase protein</fullName>
    </submittedName>
</protein>
<dbReference type="InterPro" id="IPR001650">
    <property type="entry name" value="Helicase_C-like"/>
</dbReference>
<dbReference type="Proteomes" id="UP000095751">
    <property type="component" value="Unassembled WGS sequence"/>
</dbReference>